<accession>A0A061QLE8</accession>
<feature type="chain" id="PRO_5001609055" evidence="3">
    <location>
        <begin position="21"/>
        <end position="79"/>
    </location>
</feature>
<proteinExistence type="evidence at transcript level"/>
<evidence type="ECO:0000256" key="2">
    <source>
        <dbReference type="ARBA" id="ARBA00022525"/>
    </source>
</evidence>
<feature type="signal peptide" evidence="3">
    <location>
        <begin position="1"/>
        <end position="20"/>
    </location>
</feature>
<sequence>IMEKLTILLLVAALLMSTQALIQGGGDKRPKEKVKFLSKRKSTSERREDCQGWSSYCTWDSECCSGECTQHYCDLFDEL</sequence>
<keyword evidence="3" id="KW-0732">Signal</keyword>
<evidence type="ECO:0000313" key="4">
    <source>
        <dbReference type="EMBL" id="JAC59220.1"/>
    </source>
</evidence>
<feature type="non-terminal residue" evidence="4">
    <location>
        <position position="79"/>
    </location>
</feature>
<protein>
    <submittedName>
        <fullName evidence="4">O2-conotoxin</fullName>
    </submittedName>
</protein>
<dbReference type="GO" id="GO:0005576">
    <property type="term" value="C:extracellular region"/>
    <property type="evidence" value="ECO:0007669"/>
    <property type="project" value="UniProtKB-SubCell"/>
</dbReference>
<dbReference type="Pfam" id="PF02950">
    <property type="entry name" value="Conotoxin"/>
    <property type="match status" value="1"/>
</dbReference>
<dbReference type="InterPro" id="IPR004214">
    <property type="entry name" value="Conotoxin"/>
</dbReference>
<dbReference type="EMBL" id="GBFJ01000012">
    <property type="protein sequence ID" value="JAC59220.1"/>
    <property type="molecule type" value="mRNA"/>
</dbReference>
<dbReference type="AlphaFoldDB" id="A0A061QLE8"/>
<keyword evidence="2" id="KW-0964">Secreted</keyword>
<evidence type="ECO:0000256" key="3">
    <source>
        <dbReference type="SAM" id="SignalP"/>
    </source>
</evidence>
<name>A0A061QLE8_9COND</name>
<dbReference type="GO" id="GO:0008200">
    <property type="term" value="F:ion channel inhibitor activity"/>
    <property type="evidence" value="ECO:0007669"/>
    <property type="project" value="InterPro"/>
</dbReference>
<evidence type="ECO:0000256" key="1">
    <source>
        <dbReference type="ARBA" id="ARBA00004613"/>
    </source>
</evidence>
<reference evidence="4" key="1">
    <citation type="journal article" date="2014" name="Mol. Phylogenet. Evol.">
        <title>When everything converges: integrative taxonomy with shell, DNA and venomic data reveals Conus conco, a new species of cone snails (Gastropoda: Conoidea).</title>
        <authorList>
            <person name="Puillandre N."/>
            <person name="Stocklin R."/>
            <person name="Favreau P."/>
            <person name="Bianchi E."/>
            <person name="Perret F."/>
            <person name="Rivasseau A."/>
            <person name="Limpalaer L."/>
            <person name="Monnier E."/>
            <person name="Bouchet P."/>
        </authorList>
    </citation>
    <scope>NUCLEOTIDE SEQUENCE</scope>
    <source>
        <strain evidence="4">MA071112BW</strain>
        <tissue evidence="4">Foot</tissue>
    </source>
</reference>
<organism evidence="4">
    <name type="scientific">Conus sp. n. 1 NP-2014</name>
    <dbReference type="NCBI Taxonomy" id="1501980"/>
    <lineage>
        <taxon>Eukaryota</taxon>
        <taxon>Metazoa</taxon>
        <taxon>Spiralia</taxon>
        <taxon>Lophotrochozoa</taxon>
        <taxon>Mollusca</taxon>
        <taxon>Gastropoda</taxon>
        <taxon>Caenogastropoda</taxon>
        <taxon>Neogastropoda</taxon>
        <taxon>Conoidea</taxon>
        <taxon>Conidae</taxon>
        <taxon>Conus</taxon>
    </lineage>
</organism>
<comment type="subcellular location">
    <subcellularLocation>
        <location evidence="1">Secreted</location>
    </subcellularLocation>
</comment>
<feature type="non-terminal residue" evidence="4">
    <location>
        <position position="1"/>
    </location>
</feature>